<keyword evidence="18" id="KW-1185">Reference proteome</keyword>
<name>A0A2P6TP61_CHLSO</name>
<evidence type="ECO:0000256" key="2">
    <source>
        <dbReference type="ARBA" id="ARBA00004123"/>
    </source>
</evidence>
<comment type="function">
    <text evidence="15">Acts as a catalytic component of the CCR4-NOT core complex, which in the nucleus seems to be a general transcription factor, and in the cytoplasm the major mRNA deadenylase involved in mRNA turnover.</text>
</comment>
<dbReference type="OrthoDB" id="428734at2759"/>
<comment type="subcellular location">
    <subcellularLocation>
        <location evidence="3">Cytoplasm</location>
    </subcellularLocation>
    <subcellularLocation>
        <location evidence="2">Nucleus</location>
    </subcellularLocation>
</comment>
<keyword evidence="13" id="KW-0804">Transcription</keyword>
<keyword evidence="14" id="KW-0539">Nucleus</keyword>
<dbReference type="PANTHER" id="PTHR12121">
    <property type="entry name" value="CARBON CATABOLITE REPRESSOR PROTEIN 4"/>
    <property type="match status" value="1"/>
</dbReference>
<evidence type="ECO:0000256" key="6">
    <source>
        <dbReference type="ARBA" id="ARBA00022722"/>
    </source>
</evidence>
<dbReference type="SUPFAM" id="SSF56219">
    <property type="entry name" value="DNase I-like"/>
    <property type="match status" value="1"/>
</dbReference>
<organism evidence="17 18">
    <name type="scientific">Chlorella sorokiniana</name>
    <name type="common">Freshwater green alga</name>
    <dbReference type="NCBI Taxonomy" id="3076"/>
    <lineage>
        <taxon>Eukaryota</taxon>
        <taxon>Viridiplantae</taxon>
        <taxon>Chlorophyta</taxon>
        <taxon>core chlorophytes</taxon>
        <taxon>Trebouxiophyceae</taxon>
        <taxon>Chlorellales</taxon>
        <taxon>Chlorellaceae</taxon>
        <taxon>Chlorella clade</taxon>
        <taxon>Chlorella</taxon>
    </lineage>
</organism>
<evidence type="ECO:0000256" key="14">
    <source>
        <dbReference type="ARBA" id="ARBA00023242"/>
    </source>
</evidence>
<evidence type="ECO:0000256" key="4">
    <source>
        <dbReference type="ARBA" id="ARBA00010774"/>
    </source>
</evidence>
<comment type="cofactor">
    <cofactor evidence="1">
        <name>Mg(2+)</name>
        <dbReference type="ChEBI" id="CHEBI:18420"/>
    </cofactor>
</comment>
<dbReference type="GO" id="GO:0046872">
    <property type="term" value="F:metal ion binding"/>
    <property type="evidence" value="ECO:0007669"/>
    <property type="project" value="UniProtKB-KW"/>
</dbReference>
<keyword evidence="5" id="KW-0963">Cytoplasm</keyword>
<sequence>MSGPIHVLSARLQSDTPVSSVPLEPYVLCRRADGTTVSAEEVPAEGHTDGRFSVKCRWYRSVVTKGGQYCWVHPEKEAAIQCILCLRCKVDIKKSYHCSPDCLREHWAFHRDFHQQSRENGEGQSFPRVDSFKGSYTYSNSGETWVEVGRERVYTPAADDVGAILKFECTAYDAASPYPEVGKTFSIITARVRPAPCPPRRVLVPLTPAKPCVTKGKFTLLSYNLLADLYATGDQFGYCPPWALAWPYRKLNLLKELLAYDADIMCLQEVQSNHFQDFLAPELQKAGYTAIYKKKTTELYTRNAYAIDGCATFFKRDRFALVKKYEVEFNKAALSLADAFPADQKKAALNRLLKDNVALIAVLEALEPPFADGGGPSGGSRRQLVCVANTHIHSNPELNDVKLWQVHTLLKGLEKIAASADIPMLVAGDFNTTPGSAAHSMLVKGAVQPANPELANDPLGILRPASKLQHQLPLASAYSAVAACPDADHGSQRQKRRLDAANGEPKFTNITKDFRGTLDYILFTTDSLVPAAALELPDESECRSKSNAGLPNDSWSSDHVALMVEFCYVQPSGAAAGGGASSS</sequence>
<evidence type="ECO:0000259" key="16">
    <source>
        <dbReference type="Pfam" id="PF03372"/>
    </source>
</evidence>
<accession>A0A2P6TP61</accession>
<comment type="caution">
    <text evidence="17">The sequence shown here is derived from an EMBL/GenBank/DDBJ whole genome shotgun (WGS) entry which is preliminary data.</text>
</comment>
<dbReference type="EMBL" id="LHPG02000010">
    <property type="protein sequence ID" value="PRW51120.1"/>
    <property type="molecule type" value="Genomic_DNA"/>
</dbReference>
<keyword evidence="11" id="KW-0694">RNA-binding</keyword>
<evidence type="ECO:0000256" key="15">
    <source>
        <dbReference type="ARBA" id="ARBA00054840"/>
    </source>
</evidence>
<keyword evidence="7" id="KW-0479">Metal-binding</keyword>
<evidence type="ECO:0000256" key="9">
    <source>
        <dbReference type="ARBA" id="ARBA00022801"/>
    </source>
</evidence>
<proteinExistence type="inferred from homology"/>
<evidence type="ECO:0000256" key="5">
    <source>
        <dbReference type="ARBA" id="ARBA00022490"/>
    </source>
</evidence>
<dbReference type="AlphaFoldDB" id="A0A2P6TP61"/>
<dbReference type="InterPro" id="IPR005135">
    <property type="entry name" value="Endo/exonuclease/phosphatase"/>
</dbReference>
<evidence type="ECO:0000256" key="3">
    <source>
        <dbReference type="ARBA" id="ARBA00004496"/>
    </source>
</evidence>
<dbReference type="PANTHER" id="PTHR12121:SF34">
    <property type="entry name" value="PROTEIN ANGEL"/>
    <property type="match status" value="1"/>
</dbReference>
<comment type="similarity">
    <text evidence="4">Belongs to the CCR4/nocturin family.</text>
</comment>
<evidence type="ECO:0000256" key="12">
    <source>
        <dbReference type="ARBA" id="ARBA00023015"/>
    </source>
</evidence>
<evidence type="ECO:0000256" key="8">
    <source>
        <dbReference type="ARBA" id="ARBA00022737"/>
    </source>
</evidence>
<dbReference type="CDD" id="cd09097">
    <property type="entry name" value="Deadenylase_CCR4"/>
    <property type="match status" value="1"/>
</dbReference>
<dbReference type="InterPro" id="IPR050410">
    <property type="entry name" value="CCR4/nocturin_mRNA_transcr"/>
</dbReference>
<evidence type="ECO:0000256" key="13">
    <source>
        <dbReference type="ARBA" id="ARBA00023163"/>
    </source>
</evidence>
<dbReference type="GO" id="GO:0003723">
    <property type="term" value="F:RNA binding"/>
    <property type="evidence" value="ECO:0007669"/>
    <property type="project" value="UniProtKB-KW"/>
</dbReference>
<gene>
    <name evidence="17" type="ORF">C2E21_5568</name>
</gene>
<dbReference type="InterPro" id="IPR036691">
    <property type="entry name" value="Endo/exonu/phosph_ase_sf"/>
</dbReference>
<dbReference type="GO" id="GO:0000175">
    <property type="term" value="F:3'-5'-RNA exonuclease activity"/>
    <property type="evidence" value="ECO:0007669"/>
    <property type="project" value="TreeGrafter"/>
</dbReference>
<evidence type="ECO:0000313" key="18">
    <source>
        <dbReference type="Proteomes" id="UP000239899"/>
    </source>
</evidence>
<dbReference type="Pfam" id="PF03372">
    <property type="entry name" value="Exo_endo_phos"/>
    <property type="match status" value="1"/>
</dbReference>
<evidence type="ECO:0000256" key="10">
    <source>
        <dbReference type="ARBA" id="ARBA00022842"/>
    </source>
</evidence>
<evidence type="ECO:0000256" key="7">
    <source>
        <dbReference type="ARBA" id="ARBA00022723"/>
    </source>
</evidence>
<reference evidence="17 18" key="1">
    <citation type="journal article" date="2018" name="Plant J.">
        <title>Genome sequences of Chlorella sorokiniana UTEX 1602 and Micractinium conductrix SAG 241.80: implications to maltose excretion by a green alga.</title>
        <authorList>
            <person name="Arriola M.B."/>
            <person name="Velmurugan N."/>
            <person name="Zhang Y."/>
            <person name="Plunkett M.H."/>
            <person name="Hondzo H."/>
            <person name="Barney B.M."/>
        </authorList>
    </citation>
    <scope>NUCLEOTIDE SEQUENCE [LARGE SCALE GENOMIC DNA]</scope>
    <source>
        <strain evidence="18">UTEX 1602</strain>
    </source>
</reference>
<protein>
    <submittedName>
        <fullName evidence="17">Carbon catabolite repressor 4-like protein 1</fullName>
    </submittedName>
</protein>
<evidence type="ECO:0000256" key="1">
    <source>
        <dbReference type="ARBA" id="ARBA00001946"/>
    </source>
</evidence>
<dbReference type="FunFam" id="3.60.10.10:FF:000016">
    <property type="entry name" value="Carbon catabolite repressor protein 4 1"/>
    <property type="match status" value="1"/>
</dbReference>
<feature type="domain" description="Endonuclease/exonuclease/phosphatase" evidence="16">
    <location>
        <begin position="221"/>
        <end position="559"/>
    </location>
</feature>
<evidence type="ECO:0000313" key="17">
    <source>
        <dbReference type="EMBL" id="PRW51120.1"/>
    </source>
</evidence>
<dbReference type="STRING" id="3076.A0A2P6TP61"/>
<keyword evidence="10" id="KW-0460">Magnesium</keyword>
<dbReference type="GO" id="GO:0005737">
    <property type="term" value="C:cytoplasm"/>
    <property type="evidence" value="ECO:0007669"/>
    <property type="project" value="UniProtKB-SubCell"/>
</dbReference>
<keyword evidence="9" id="KW-0378">Hydrolase</keyword>
<dbReference type="Gene3D" id="3.60.10.10">
    <property type="entry name" value="Endonuclease/exonuclease/phosphatase"/>
    <property type="match status" value="1"/>
</dbReference>
<dbReference type="GO" id="GO:0005634">
    <property type="term" value="C:nucleus"/>
    <property type="evidence" value="ECO:0007669"/>
    <property type="project" value="UniProtKB-SubCell"/>
</dbReference>
<evidence type="ECO:0000256" key="11">
    <source>
        <dbReference type="ARBA" id="ARBA00022884"/>
    </source>
</evidence>
<keyword evidence="6" id="KW-0540">Nuclease</keyword>
<dbReference type="Proteomes" id="UP000239899">
    <property type="component" value="Unassembled WGS sequence"/>
</dbReference>
<keyword evidence="12" id="KW-0805">Transcription regulation</keyword>
<keyword evidence="8" id="KW-0677">Repeat</keyword>